<dbReference type="EMBL" id="JASBRG010000001">
    <property type="protein sequence ID" value="MDI3318694.1"/>
    <property type="molecule type" value="Genomic_DNA"/>
</dbReference>
<sequence>MAKRLLLAGIYFSFIMIALLFNNNNLIAQDSKKEKKQAAIKALIDSQNYVFKAQSAMPMSGATRQLNYEYDVKVSKDTINSYLPYYGRAYTAPMDPTQGGIHFISKDFDYTVTPGKKQGWDILIKPKDVQDIQMMSLSVSSEGYATLQVTSTSKQPISFNGVIVEPKVKKKKK</sequence>
<reference evidence="1 2" key="1">
    <citation type="submission" date="2023-05" db="EMBL/GenBank/DDBJ databases">
        <title>Genome sequence of Pinibacter sp. MAH-24.</title>
        <authorList>
            <person name="Huq M.A."/>
        </authorList>
    </citation>
    <scope>NUCLEOTIDE SEQUENCE [LARGE SCALE GENOMIC DNA]</scope>
    <source>
        <strain evidence="1 2">MAH-24</strain>
    </source>
</reference>
<dbReference type="Gene3D" id="2.40.128.410">
    <property type="match status" value="1"/>
</dbReference>
<dbReference type="Proteomes" id="UP001226434">
    <property type="component" value="Unassembled WGS sequence"/>
</dbReference>
<protein>
    <submittedName>
        <fullName evidence="1">DUF4251 domain-containing protein</fullName>
    </submittedName>
</protein>
<dbReference type="InterPro" id="IPR025347">
    <property type="entry name" value="DUF4251"/>
</dbReference>
<gene>
    <name evidence="1" type="ORF">QJ048_02860</name>
</gene>
<evidence type="ECO:0000313" key="2">
    <source>
        <dbReference type="Proteomes" id="UP001226434"/>
    </source>
</evidence>
<dbReference type="Pfam" id="PF14059">
    <property type="entry name" value="DUF4251"/>
    <property type="match status" value="1"/>
</dbReference>
<comment type="caution">
    <text evidence="1">The sequence shown here is derived from an EMBL/GenBank/DDBJ whole genome shotgun (WGS) entry which is preliminary data.</text>
</comment>
<organism evidence="1 2">
    <name type="scientific">Pinibacter soli</name>
    <dbReference type="NCBI Taxonomy" id="3044211"/>
    <lineage>
        <taxon>Bacteria</taxon>
        <taxon>Pseudomonadati</taxon>
        <taxon>Bacteroidota</taxon>
        <taxon>Chitinophagia</taxon>
        <taxon>Chitinophagales</taxon>
        <taxon>Chitinophagaceae</taxon>
        <taxon>Pinibacter</taxon>
    </lineage>
</organism>
<keyword evidence="2" id="KW-1185">Reference proteome</keyword>
<dbReference type="RefSeq" id="WP_282332822.1">
    <property type="nucleotide sequence ID" value="NZ_JASBRG010000001.1"/>
</dbReference>
<accession>A0ABT6R806</accession>
<name>A0ABT6R806_9BACT</name>
<proteinExistence type="predicted"/>
<evidence type="ECO:0000313" key="1">
    <source>
        <dbReference type="EMBL" id="MDI3318694.1"/>
    </source>
</evidence>